<reference evidence="4" key="1">
    <citation type="journal article" date="2014" name="Genome Announc.">
        <title>De novo whole-genome sequence and genome annotation of Lichtheimia ramosa.</title>
        <authorList>
            <person name="Linde J."/>
            <person name="Schwartze V."/>
            <person name="Binder U."/>
            <person name="Lass-Florl C."/>
            <person name="Voigt K."/>
            <person name="Horn F."/>
        </authorList>
    </citation>
    <scope>NUCLEOTIDE SEQUENCE</scope>
    <source>
        <strain evidence="4">JMRC FSU:6197</strain>
    </source>
</reference>
<proteinExistence type="predicted"/>
<dbReference type="OrthoDB" id="2274850at2759"/>
<sequence>MSTLILFCILALFLIWLCQDYPTWRRERQQLDSSSSNSTSTASSTAASSTTASSSSTEPTTPRKEDDSNNHSFSLAHYILATPLAVVYMVIRLILDALRHAIYWTLWGVEKAAPHVDDWLFDKVTVWIPAKLEQWQQWWEDDGKRYLQTVQQYTKDRLLPALIQGVERTVVGLVYGGREAARLWDQMMLAWHRFMQKHDWQQLAADLVDLMTPMAIRIARLVVMIYHGSLRIGRSLKQDALWIWTIAIPFVINKVAYSSNTIRRVVDSCCLAGIWMMDHIVTPILRTVQPVIINMVDTILVIVQSPTFIKLRHDCYQAMAVRFVWTMMECMTMVQDASYCVEWVILHTLVPLIRCYFDEIQPRLAHVYHQLVALLVQQLLKPIYQQLYPLCITLYTSIARPIVMSVYHVAQHTCTMVSSLGQQAIQVTLHGLQHLWPLVSFITQWIQRQAPFLYEILSSIHFKMDWSMLGQDVMEMGRWMVTQAENVLASFERTLSEWIKDQSLPENDKIKVE</sequence>
<feature type="chain" id="PRO_5001726129" evidence="3">
    <location>
        <begin position="21"/>
        <end position="513"/>
    </location>
</feature>
<organism evidence="4">
    <name type="scientific">Lichtheimia ramosa</name>
    <dbReference type="NCBI Taxonomy" id="688394"/>
    <lineage>
        <taxon>Eukaryota</taxon>
        <taxon>Fungi</taxon>
        <taxon>Fungi incertae sedis</taxon>
        <taxon>Mucoromycota</taxon>
        <taxon>Mucoromycotina</taxon>
        <taxon>Mucoromycetes</taxon>
        <taxon>Mucorales</taxon>
        <taxon>Lichtheimiaceae</taxon>
        <taxon>Lichtheimia</taxon>
    </lineage>
</organism>
<accession>A0A077WEU6</accession>
<feature type="region of interest" description="Disordered" evidence="1">
    <location>
        <begin position="32"/>
        <end position="68"/>
    </location>
</feature>
<keyword evidence="3" id="KW-0732">Signal</keyword>
<feature type="compositionally biased region" description="Low complexity" evidence="1">
    <location>
        <begin position="33"/>
        <end position="57"/>
    </location>
</feature>
<keyword evidence="2" id="KW-0812">Transmembrane</keyword>
<evidence type="ECO:0000256" key="2">
    <source>
        <dbReference type="SAM" id="Phobius"/>
    </source>
</evidence>
<name>A0A077WEU6_9FUNG</name>
<evidence type="ECO:0000256" key="1">
    <source>
        <dbReference type="SAM" id="MobiDB-lite"/>
    </source>
</evidence>
<keyword evidence="2" id="KW-1133">Transmembrane helix</keyword>
<gene>
    <name evidence="4" type="ORF">LRAMOSA08197</name>
</gene>
<feature type="signal peptide" evidence="3">
    <location>
        <begin position="1"/>
        <end position="20"/>
    </location>
</feature>
<evidence type="ECO:0000256" key="3">
    <source>
        <dbReference type="SAM" id="SignalP"/>
    </source>
</evidence>
<dbReference type="AlphaFoldDB" id="A0A077WEU6"/>
<protein>
    <submittedName>
        <fullName evidence="4">Uncharacterized protein</fullName>
    </submittedName>
</protein>
<evidence type="ECO:0000313" key="4">
    <source>
        <dbReference type="EMBL" id="CDS05669.1"/>
    </source>
</evidence>
<dbReference type="EMBL" id="LK023317">
    <property type="protein sequence ID" value="CDS05669.1"/>
    <property type="molecule type" value="Genomic_DNA"/>
</dbReference>
<keyword evidence="2" id="KW-0472">Membrane</keyword>
<feature type="transmembrane region" description="Helical" evidence="2">
    <location>
        <begin position="75"/>
        <end position="95"/>
    </location>
</feature>